<evidence type="ECO:0000259" key="3">
    <source>
        <dbReference type="Pfam" id="PF11800"/>
    </source>
</evidence>
<evidence type="ECO:0000313" key="4">
    <source>
        <dbReference type="EMBL" id="PWL17541.1"/>
    </source>
</evidence>
<accession>A0A316J8B4</accession>
<protein>
    <submittedName>
        <fullName evidence="4">Replication initiation protein RepC</fullName>
    </submittedName>
</protein>
<feature type="coiled-coil region" evidence="1">
    <location>
        <begin position="148"/>
        <end position="178"/>
    </location>
</feature>
<keyword evidence="5" id="KW-1185">Reference proteome</keyword>
<dbReference type="SUPFAM" id="SSF46785">
    <property type="entry name" value="Winged helix' DNA-binding domain"/>
    <property type="match status" value="1"/>
</dbReference>
<dbReference type="InterPro" id="IPR036390">
    <property type="entry name" value="WH_DNA-bd_sf"/>
</dbReference>
<reference evidence="4 5" key="1">
    <citation type="submission" date="2018-05" db="EMBL/GenBank/DDBJ databases">
        <title>Comparative genomic sequence analysis between strain HN4 and CCM 8460T (Falsochrobactrum ovis) will provide more evidence to prove that HN4 is a new species of Falsochrobactrum.</title>
        <authorList>
            <person name="Lyu W."/>
            <person name="Sun L."/>
            <person name="Yao L."/>
        </authorList>
    </citation>
    <scope>NUCLEOTIDE SEQUENCE [LARGE SCALE GENOMIC DNA]</scope>
    <source>
        <strain evidence="4 5">HN4</strain>
    </source>
</reference>
<dbReference type="InterPro" id="IPR036388">
    <property type="entry name" value="WH-like_DNA-bd_sf"/>
</dbReference>
<dbReference type="InterPro" id="IPR005090">
    <property type="entry name" value="RepC_N"/>
</dbReference>
<comment type="caution">
    <text evidence="4">The sequence shown here is derived from an EMBL/GenBank/DDBJ whole genome shotgun (WGS) entry which is preliminary data.</text>
</comment>
<proteinExistence type="predicted"/>
<dbReference type="NCBIfam" id="NF040974">
    <property type="entry name" value="RepABC_RepC"/>
    <property type="match status" value="1"/>
</dbReference>
<dbReference type="EMBL" id="QGDB01000004">
    <property type="protein sequence ID" value="PWL17541.1"/>
    <property type="molecule type" value="Genomic_DNA"/>
</dbReference>
<dbReference type="NCBIfam" id="NF010396">
    <property type="entry name" value="PRK13824.1"/>
    <property type="match status" value="1"/>
</dbReference>
<evidence type="ECO:0000313" key="5">
    <source>
        <dbReference type="Proteomes" id="UP000245865"/>
    </source>
</evidence>
<dbReference type="Proteomes" id="UP000245865">
    <property type="component" value="Unassembled WGS sequence"/>
</dbReference>
<organism evidence="4 5">
    <name type="scientific">Falsochrobactrum shanghaiense</name>
    <dbReference type="NCBI Taxonomy" id="2201899"/>
    <lineage>
        <taxon>Bacteria</taxon>
        <taxon>Pseudomonadati</taxon>
        <taxon>Pseudomonadota</taxon>
        <taxon>Alphaproteobacteria</taxon>
        <taxon>Hyphomicrobiales</taxon>
        <taxon>Brucellaceae</taxon>
        <taxon>Falsochrobactrum</taxon>
    </lineage>
</organism>
<name>A0A316J8B4_9HYPH</name>
<dbReference type="InterPro" id="IPR047611">
    <property type="entry name" value="RepABC_RepC"/>
</dbReference>
<evidence type="ECO:0000259" key="2">
    <source>
        <dbReference type="Pfam" id="PF03428"/>
    </source>
</evidence>
<feature type="domain" description="Plasmid replication protein C N-terminal" evidence="2">
    <location>
        <begin position="14"/>
        <end position="185"/>
    </location>
</feature>
<gene>
    <name evidence="4" type="ORF">DKP76_12305</name>
</gene>
<dbReference type="Gene3D" id="1.10.10.10">
    <property type="entry name" value="Winged helix-like DNA-binding domain superfamily/Winged helix DNA-binding domain"/>
    <property type="match status" value="1"/>
</dbReference>
<dbReference type="Pfam" id="PF03428">
    <property type="entry name" value="RP-C"/>
    <property type="match status" value="1"/>
</dbReference>
<evidence type="ECO:0000256" key="1">
    <source>
        <dbReference type="SAM" id="Coils"/>
    </source>
</evidence>
<dbReference type="OrthoDB" id="7488837at2"/>
<sequence>MESQFGLTPFGSQRMTHALLAAHRKTREVAQGATVDKWQLYRWLCEGKSIIGISDRTLAVLSALLSFHPEAVLNETGGLVVFPSNKQLALRAHGMADATLRRHLAALVETGLISRQDSPNGKRYARRTKSGELKIAFGFSLAPLLARAQEIETAAEQVKEQKAALREIREQLTLLRRDIAKMLEYGLEEELPGPWVDLKARYRTIVDSIPRRAEYEELSALVEALRDIHVSVGKLLNNQYKTEKMSGNESHIERQLNESEPDSYFDRNLAETDNSQRASKPLPDAEHTISLDFVLRSCPELANYASGPIRHWQDLLETTEKIRGFIGIDTKLYENALKVLGSLNTAIVIACLLERYETIRSTSGYLRILTQKAAEGAFCAKALLISARHKQTRYGQNRSLQ</sequence>
<dbReference type="RefSeq" id="WP_109707059.1">
    <property type="nucleotide sequence ID" value="NZ_QGDB01000004.1"/>
</dbReference>
<feature type="domain" description="Plasmid replication protein C C-terminal" evidence="3">
    <location>
        <begin position="291"/>
        <end position="388"/>
    </location>
</feature>
<dbReference type="AlphaFoldDB" id="A0A316J8B4"/>
<dbReference type="InterPro" id="IPR021760">
    <property type="entry name" value="RepC_C"/>
</dbReference>
<dbReference type="Pfam" id="PF11800">
    <property type="entry name" value="RP-C_C"/>
    <property type="match status" value="1"/>
</dbReference>
<keyword evidence="1" id="KW-0175">Coiled coil</keyword>